<dbReference type="InterPro" id="IPR013088">
    <property type="entry name" value="Znf_NHR/GATA"/>
</dbReference>
<dbReference type="OrthoDB" id="2162994at2759"/>
<dbReference type="GO" id="GO:0006355">
    <property type="term" value="P:regulation of DNA-templated transcription"/>
    <property type="evidence" value="ECO:0007669"/>
    <property type="project" value="InterPro"/>
</dbReference>
<evidence type="ECO:0000256" key="3">
    <source>
        <dbReference type="ARBA" id="ARBA00022771"/>
    </source>
</evidence>
<evidence type="ECO:0000256" key="1">
    <source>
        <dbReference type="ARBA" id="ARBA00005694"/>
    </source>
</evidence>
<organism evidence="9 10">
    <name type="scientific">Ceratopteris richardii</name>
    <name type="common">Triangle waterfern</name>
    <dbReference type="NCBI Taxonomy" id="49495"/>
    <lineage>
        <taxon>Eukaryota</taxon>
        <taxon>Viridiplantae</taxon>
        <taxon>Streptophyta</taxon>
        <taxon>Embryophyta</taxon>
        <taxon>Tracheophyta</taxon>
        <taxon>Polypodiopsida</taxon>
        <taxon>Polypodiidae</taxon>
        <taxon>Polypodiales</taxon>
        <taxon>Pteridineae</taxon>
        <taxon>Pteridaceae</taxon>
        <taxon>Parkerioideae</taxon>
        <taxon>Ceratopteris</taxon>
    </lineage>
</organism>
<feature type="region of interest" description="Disordered" evidence="7">
    <location>
        <begin position="338"/>
        <end position="358"/>
    </location>
</feature>
<evidence type="ECO:0000313" key="9">
    <source>
        <dbReference type="EMBL" id="KAH7447084.1"/>
    </source>
</evidence>
<keyword evidence="10" id="KW-1185">Reference proteome</keyword>
<name>A0A8T2VLT2_CERRI</name>
<dbReference type="PROSITE" id="PS00344">
    <property type="entry name" value="GATA_ZN_FINGER_1"/>
    <property type="match status" value="1"/>
</dbReference>
<dbReference type="SMART" id="SM00401">
    <property type="entry name" value="ZnF_GATA"/>
    <property type="match status" value="1"/>
</dbReference>
<evidence type="ECO:0000256" key="6">
    <source>
        <dbReference type="PROSITE-ProRule" id="PRU00094"/>
    </source>
</evidence>
<evidence type="ECO:0000256" key="2">
    <source>
        <dbReference type="ARBA" id="ARBA00022723"/>
    </source>
</evidence>
<dbReference type="PANTHER" id="PTHR45658">
    <property type="entry name" value="GATA TRANSCRIPTION FACTOR"/>
    <property type="match status" value="1"/>
</dbReference>
<dbReference type="CDD" id="cd00202">
    <property type="entry name" value="ZnF_GATA"/>
    <property type="match status" value="1"/>
</dbReference>
<dbReference type="AlphaFoldDB" id="A0A8T2VLT2"/>
<dbReference type="SUPFAM" id="SSF57716">
    <property type="entry name" value="Glucocorticoid receptor-like (DNA-binding domain)"/>
    <property type="match status" value="1"/>
</dbReference>
<evidence type="ECO:0000259" key="8">
    <source>
        <dbReference type="PROSITE" id="PS50114"/>
    </source>
</evidence>
<dbReference type="GO" id="GO:0030154">
    <property type="term" value="P:cell differentiation"/>
    <property type="evidence" value="ECO:0007669"/>
    <property type="project" value="TreeGrafter"/>
</dbReference>
<accession>A0A8T2VLT2</accession>
<comment type="caution">
    <text evidence="9">The sequence shown here is derived from an EMBL/GenBank/DDBJ whole genome shotgun (WGS) entry which is preliminary data.</text>
</comment>
<dbReference type="EMBL" id="CM035406">
    <property type="protein sequence ID" value="KAH7447084.1"/>
    <property type="molecule type" value="Genomic_DNA"/>
</dbReference>
<dbReference type="GO" id="GO:0008270">
    <property type="term" value="F:zinc ion binding"/>
    <property type="evidence" value="ECO:0007669"/>
    <property type="project" value="UniProtKB-KW"/>
</dbReference>
<evidence type="ECO:0000256" key="7">
    <source>
        <dbReference type="SAM" id="MobiDB-lite"/>
    </source>
</evidence>
<dbReference type="PANTHER" id="PTHR45658:SF37">
    <property type="entry name" value="GATA TRANSCRIPTION FACTOR 2-LIKE"/>
    <property type="match status" value="1"/>
</dbReference>
<evidence type="ECO:0000256" key="5">
    <source>
        <dbReference type="ARBA" id="ARBA00023159"/>
    </source>
</evidence>
<dbReference type="InterPro" id="IPR000679">
    <property type="entry name" value="Znf_GATA"/>
</dbReference>
<sequence length="535" mass="58411">MGKGSTNISTTSLTSLRVDHHHEAMRAMEGSPKAECKAMGSSNSETKGFESISCECEGKQSCRCEGRESNSISVHYSNSGCNEDLLMDDLSEFSNEDIAAPILISDSLSPPEQHCDDNISANSTFKSGSTAYTSSSRTVLLQNSPALENSSVRHCDQITDAALSLPCQDATCFEWLSSLGDDNLIYTAPHFGMDSFLLVESSEPFSDFNSGEITQNSLGDMKDVTVEHIDTSIAANSVKYDHDVSEDTMWSNGMEMSPHAAICVPSSLPGSRSARSKRARSSAGWLSTSSILSDNCSEGHSSSQMKISSPQYGSGNSSICGQEASKYGGATEHTNLENNIDSRLLSTPNRDSSLYGVPDNRIKFGSREICSNQLMDDGPREENMGSFGGGGCGLQPRRCSHCQSQKTPQWRAGPSGPKTLCNACGVRYKSGRLFDEYRPAKSPTFLSYKHSNSHKKVMEMRRRKTIQQQLQHQHSIHHAVVPLRKHAEITNQQFLSKMKTKPLDHAYSDPFSAYNFSDVTLISTRNAIDSASSFL</sequence>
<feature type="compositionally biased region" description="Polar residues" evidence="7">
    <location>
        <begin position="338"/>
        <end position="352"/>
    </location>
</feature>
<feature type="compositionally biased region" description="Polar residues" evidence="7">
    <location>
        <begin position="297"/>
        <end position="320"/>
    </location>
</feature>
<gene>
    <name evidence="9" type="ORF">KP509_01G090400</name>
</gene>
<dbReference type="PROSITE" id="PS50114">
    <property type="entry name" value="GATA_ZN_FINGER_2"/>
    <property type="match status" value="1"/>
</dbReference>
<proteinExistence type="inferred from homology"/>
<keyword evidence="3 6" id="KW-0863">Zinc-finger</keyword>
<evidence type="ECO:0000313" key="10">
    <source>
        <dbReference type="Proteomes" id="UP000825935"/>
    </source>
</evidence>
<dbReference type="GO" id="GO:0005634">
    <property type="term" value="C:nucleus"/>
    <property type="evidence" value="ECO:0007669"/>
    <property type="project" value="TreeGrafter"/>
</dbReference>
<feature type="domain" description="GATA-type" evidence="8">
    <location>
        <begin position="393"/>
        <end position="429"/>
    </location>
</feature>
<dbReference type="Pfam" id="PF00320">
    <property type="entry name" value="GATA"/>
    <property type="match status" value="1"/>
</dbReference>
<dbReference type="GO" id="GO:0043565">
    <property type="term" value="F:sequence-specific DNA binding"/>
    <property type="evidence" value="ECO:0007669"/>
    <property type="project" value="InterPro"/>
</dbReference>
<reference evidence="9" key="1">
    <citation type="submission" date="2021-08" db="EMBL/GenBank/DDBJ databases">
        <title>WGS assembly of Ceratopteris richardii.</title>
        <authorList>
            <person name="Marchant D.B."/>
            <person name="Chen G."/>
            <person name="Jenkins J."/>
            <person name="Shu S."/>
            <person name="Leebens-Mack J."/>
            <person name="Grimwood J."/>
            <person name="Schmutz J."/>
            <person name="Soltis P."/>
            <person name="Soltis D."/>
            <person name="Chen Z.-H."/>
        </authorList>
    </citation>
    <scope>NUCLEOTIDE SEQUENCE</scope>
    <source>
        <strain evidence="9">Whitten #5841</strain>
        <tissue evidence="9">Leaf</tissue>
    </source>
</reference>
<evidence type="ECO:0000256" key="4">
    <source>
        <dbReference type="ARBA" id="ARBA00022833"/>
    </source>
</evidence>
<comment type="similarity">
    <text evidence="1">Belongs to the type IV zinc-finger family. Class A subfamily.</text>
</comment>
<keyword evidence="5" id="KW-0010">Activator</keyword>
<keyword evidence="4" id="KW-0862">Zinc</keyword>
<dbReference type="Proteomes" id="UP000825935">
    <property type="component" value="Chromosome 1"/>
</dbReference>
<dbReference type="InterPro" id="IPR051140">
    <property type="entry name" value="GATA_TF"/>
</dbReference>
<dbReference type="FunFam" id="3.30.50.10:FF:000018">
    <property type="entry name" value="GATA transcription factor"/>
    <property type="match status" value="1"/>
</dbReference>
<feature type="region of interest" description="Disordered" evidence="7">
    <location>
        <begin position="297"/>
        <end position="324"/>
    </location>
</feature>
<protein>
    <recommendedName>
        <fullName evidence="8">GATA-type domain-containing protein</fullName>
    </recommendedName>
</protein>
<dbReference type="Gene3D" id="3.30.50.10">
    <property type="entry name" value="Erythroid Transcription Factor GATA-1, subunit A"/>
    <property type="match status" value="1"/>
</dbReference>
<keyword evidence="2" id="KW-0479">Metal-binding</keyword>